<protein>
    <submittedName>
        <fullName evidence="1">Uncharacterized protein</fullName>
    </submittedName>
</protein>
<organism evidence="1">
    <name type="scientific">marine sediment metagenome</name>
    <dbReference type="NCBI Taxonomy" id="412755"/>
    <lineage>
        <taxon>unclassified sequences</taxon>
        <taxon>metagenomes</taxon>
        <taxon>ecological metagenomes</taxon>
    </lineage>
</organism>
<reference evidence="1" key="1">
    <citation type="journal article" date="2014" name="Front. Microbiol.">
        <title>High frequency of phylogenetically diverse reductive dehalogenase-homologous genes in deep subseafloor sedimentary metagenomes.</title>
        <authorList>
            <person name="Kawai M."/>
            <person name="Futagami T."/>
            <person name="Toyoda A."/>
            <person name="Takaki Y."/>
            <person name="Nishi S."/>
            <person name="Hori S."/>
            <person name="Arai W."/>
            <person name="Tsubouchi T."/>
            <person name="Morono Y."/>
            <person name="Uchiyama I."/>
            <person name="Ito T."/>
            <person name="Fujiyama A."/>
            <person name="Inagaki F."/>
            <person name="Takami H."/>
        </authorList>
    </citation>
    <scope>NUCLEOTIDE SEQUENCE</scope>
    <source>
        <strain evidence="1">Expedition CK06-06</strain>
    </source>
</reference>
<proteinExistence type="predicted"/>
<comment type="caution">
    <text evidence="1">The sequence shown here is derived from an EMBL/GenBank/DDBJ whole genome shotgun (WGS) entry which is preliminary data.</text>
</comment>
<name>X0ZDT6_9ZZZZ</name>
<gene>
    <name evidence="1" type="ORF">S01H4_01235</name>
</gene>
<dbReference type="AlphaFoldDB" id="X0ZDT6"/>
<evidence type="ECO:0000313" key="1">
    <source>
        <dbReference type="EMBL" id="GAG67805.1"/>
    </source>
</evidence>
<dbReference type="EMBL" id="BART01000214">
    <property type="protein sequence ID" value="GAG67805.1"/>
    <property type="molecule type" value="Genomic_DNA"/>
</dbReference>
<feature type="non-terminal residue" evidence="1">
    <location>
        <position position="64"/>
    </location>
</feature>
<accession>X0ZDT6</accession>
<sequence>MKKSKTIAKIMISGYYGFNLELLFPKKYLSLSMIAKVGNIRAANKAISFIKKISRFKKRRSREN</sequence>